<dbReference type="Pfam" id="PF05242">
    <property type="entry name" value="GLYCAM-1"/>
    <property type="match status" value="1"/>
</dbReference>
<gene>
    <name evidence="9" type="primary">LOC101561691</name>
</gene>
<evidence type="ECO:0000256" key="4">
    <source>
        <dbReference type="ARBA" id="ARBA00022729"/>
    </source>
</evidence>
<evidence type="ECO:0000256" key="6">
    <source>
        <dbReference type="SAM" id="MobiDB-lite"/>
    </source>
</evidence>
<organism evidence="8 9">
    <name type="scientific">Octodon degus</name>
    <name type="common">Degu</name>
    <name type="synonym">Sciurus degus</name>
    <dbReference type="NCBI Taxonomy" id="10160"/>
    <lineage>
        <taxon>Eukaryota</taxon>
        <taxon>Metazoa</taxon>
        <taxon>Chordata</taxon>
        <taxon>Craniata</taxon>
        <taxon>Vertebrata</taxon>
        <taxon>Euteleostomi</taxon>
        <taxon>Mammalia</taxon>
        <taxon>Eutheria</taxon>
        <taxon>Euarchontoglires</taxon>
        <taxon>Glires</taxon>
        <taxon>Rodentia</taxon>
        <taxon>Hystricomorpha</taxon>
        <taxon>Octodontidae</taxon>
        <taxon>Octodon</taxon>
    </lineage>
</organism>
<evidence type="ECO:0000256" key="5">
    <source>
        <dbReference type="ARBA" id="ARBA00023180"/>
    </source>
</evidence>
<evidence type="ECO:0000256" key="3">
    <source>
        <dbReference type="ARBA" id="ARBA00022553"/>
    </source>
</evidence>
<feature type="region of interest" description="Disordered" evidence="6">
    <location>
        <begin position="60"/>
        <end position="111"/>
    </location>
</feature>
<evidence type="ECO:0000313" key="9">
    <source>
        <dbReference type="RefSeq" id="XP_012371598.1"/>
    </source>
</evidence>
<dbReference type="Proteomes" id="UP000515203">
    <property type="component" value="Unplaced"/>
</dbReference>
<evidence type="ECO:0000256" key="2">
    <source>
        <dbReference type="ARBA" id="ARBA00017339"/>
    </source>
</evidence>
<keyword evidence="3" id="KW-0597">Phosphoprotein</keyword>
<feature type="signal peptide" evidence="7">
    <location>
        <begin position="1"/>
        <end position="18"/>
    </location>
</feature>
<evidence type="ECO:0000313" key="8">
    <source>
        <dbReference type="Proteomes" id="UP000515203"/>
    </source>
</evidence>
<keyword evidence="8" id="KW-1185">Reference proteome</keyword>
<dbReference type="AlphaFoldDB" id="A0A6P3VC88"/>
<keyword evidence="5" id="KW-0325">Glycoprotein</keyword>
<keyword evidence="4 7" id="KW-0732">Signal</keyword>
<protein>
    <recommendedName>
        <fullName evidence="2">Glycosylation-dependent cell adhesion molecule 1</fullName>
    </recommendedName>
</protein>
<proteinExistence type="inferred from homology"/>
<evidence type="ECO:0000256" key="7">
    <source>
        <dbReference type="SAM" id="SignalP"/>
    </source>
</evidence>
<sequence length="137" mass="15363">MKVFTLLLLASLASTSLAILPVTQVIPSKHPRKDHVSNEDLSKEPFTFSQKMIAEENMEIKPPKPKSQYPMQPSPIPQGKNLRDAMLQSEETTELTPRAATTSEEKKAKLSHKIKKNLDKIVKPTTIHGQIIEELNP</sequence>
<comment type="similarity">
    <text evidence="1">Belongs to the PP3/GlyCAM-1 family.</text>
</comment>
<dbReference type="OrthoDB" id="9796712at2759"/>
<accession>A0A6P3VC88</accession>
<dbReference type="InParanoid" id="A0A6P3VC88"/>
<dbReference type="GeneID" id="101561691"/>
<reference evidence="9" key="1">
    <citation type="submission" date="2025-08" db="UniProtKB">
        <authorList>
            <consortium name="RefSeq"/>
        </authorList>
    </citation>
    <scope>IDENTIFICATION</scope>
</reference>
<evidence type="ECO:0000256" key="1">
    <source>
        <dbReference type="ARBA" id="ARBA00006292"/>
    </source>
</evidence>
<dbReference type="RefSeq" id="XP_012371598.1">
    <property type="nucleotide sequence ID" value="XM_012516144.2"/>
</dbReference>
<dbReference type="FunCoup" id="A0A6P3VC88">
    <property type="interactions" value="134"/>
</dbReference>
<feature type="chain" id="PRO_5028417774" description="Glycosylation-dependent cell adhesion molecule 1" evidence="7">
    <location>
        <begin position="19"/>
        <end position="137"/>
    </location>
</feature>
<dbReference type="InterPro" id="IPR007906">
    <property type="entry name" value="GLYCAM-1"/>
</dbReference>
<name>A0A6P3VC88_OCTDE</name>